<dbReference type="InterPro" id="IPR045509">
    <property type="entry name" value="HD_assoc_2"/>
</dbReference>
<organism evidence="2 3">
    <name type="scientific">Mangrovibacterium marinum</name>
    <dbReference type="NCBI Taxonomy" id="1639118"/>
    <lineage>
        <taxon>Bacteria</taxon>
        <taxon>Pseudomonadati</taxon>
        <taxon>Bacteroidota</taxon>
        <taxon>Bacteroidia</taxon>
        <taxon>Marinilabiliales</taxon>
        <taxon>Prolixibacteraceae</taxon>
        <taxon>Mangrovibacterium</taxon>
    </lineage>
</organism>
<dbReference type="PANTHER" id="PTHR11373:SF4">
    <property type="entry name" value="DEOXYNUCLEOSIDE TRIPHOSPHATE TRIPHOSPHOHYDROLASE SAMHD1"/>
    <property type="match status" value="1"/>
</dbReference>
<evidence type="ECO:0000313" key="2">
    <source>
        <dbReference type="EMBL" id="PTN07323.1"/>
    </source>
</evidence>
<reference evidence="2 3" key="1">
    <citation type="submission" date="2018-04" db="EMBL/GenBank/DDBJ databases">
        <title>Genomic Encyclopedia of Archaeal and Bacterial Type Strains, Phase II (KMG-II): from individual species to whole genera.</title>
        <authorList>
            <person name="Goeker M."/>
        </authorList>
    </citation>
    <scope>NUCLEOTIDE SEQUENCE [LARGE SCALE GENOMIC DNA]</scope>
    <source>
        <strain evidence="2 3">DSM 28823</strain>
    </source>
</reference>
<dbReference type="Pfam" id="PF19276">
    <property type="entry name" value="HD_assoc_2"/>
    <property type="match status" value="1"/>
</dbReference>
<dbReference type="CDD" id="cd00077">
    <property type="entry name" value="HDc"/>
    <property type="match status" value="1"/>
</dbReference>
<dbReference type="PANTHER" id="PTHR11373">
    <property type="entry name" value="DEOXYNUCLEOSIDE TRIPHOSPHATE TRIPHOSPHOHYDROLASE"/>
    <property type="match status" value="1"/>
</dbReference>
<dbReference type="GO" id="GO:0006203">
    <property type="term" value="P:dGTP catabolic process"/>
    <property type="evidence" value="ECO:0007669"/>
    <property type="project" value="TreeGrafter"/>
</dbReference>
<dbReference type="SMART" id="SM00471">
    <property type="entry name" value="HDc"/>
    <property type="match status" value="1"/>
</dbReference>
<evidence type="ECO:0000313" key="3">
    <source>
        <dbReference type="Proteomes" id="UP000243525"/>
    </source>
</evidence>
<dbReference type="InterPro" id="IPR006674">
    <property type="entry name" value="HD_domain"/>
</dbReference>
<proteinExistence type="predicted"/>
<keyword evidence="3" id="KW-1185">Reference proteome</keyword>
<dbReference type="InterPro" id="IPR050135">
    <property type="entry name" value="dGTPase-like"/>
</dbReference>
<accession>A0A2T5BYK1</accession>
<dbReference type="GO" id="GO:0008832">
    <property type="term" value="F:dGTPase activity"/>
    <property type="evidence" value="ECO:0007669"/>
    <property type="project" value="TreeGrafter"/>
</dbReference>
<dbReference type="InterPro" id="IPR003607">
    <property type="entry name" value="HD/PDEase_dom"/>
</dbReference>
<dbReference type="Gene3D" id="1.10.3210.10">
    <property type="entry name" value="Hypothetical protein af1432"/>
    <property type="match status" value="1"/>
</dbReference>
<dbReference type="EMBL" id="QAAD01000019">
    <property type="protein sequence ID" value="PTN07323.1"/>
    <property type="molecule type" value="Genomic_DNA"/>
</dbReference>
<feature type="domain" description="HD" evidence="1">
    <location>
        <begin position="89"/>
        <end position="201"/>
    </location>
</feature>
<evidence type="ECO:0000259" key="1">
    <source>
        <dbReference type="PROSITE" id="PS51831"/>
    </source>
</evidence>
<sequence>MVFRNVFVQMQLGTGTKSFSIFEAYFIHEYFSSLKINKKKIINDPVFGFITIQSELIFDLIEHPYFQRLRRIKQLGLSCIVFPGANHTRFEHAIGAVFLMRSAINDLRIKGVDVSEEEAEAVTVAILLHDVGHGPFSHALEYSIVEGLVHEDISVLLMEDLNRQFDGRLSMAIRIFKNEYPKRFLHQLVASQLDVDRLDYLRRDSFFTGVIEGVIGSDRIIRMLNVRNDELVVEAKGIYSIEKFLIARRLMYWQVYLHKTVLSAEFLLVNVLKRAKELSLSGVRLFATPALSVFLENKVTLEQLREGENFLGRPLLSVFASLEDDDVIASIKQWQYEKDPILAYLSSCLINRRLYRIKLQDKEFTDSELTVIRKGISARFQVDDSEMGYFLVHDSITNNAYAAGDNRINILQKDGKICEINEASDINLSGLAHTVRKYFVCYPKELDIR</sequence>
<dbReference type="SUPFAM" id="SSF109604">
    <property type="entry name" value="HD-domain/PDEase-like"/>
    <property type="match status" value="1"/>
</dbReference>
<dbReference type="Pfam" id="PF01966">
    <property type="entry name" value="HD"/>
    <property type="match status" value="1"/>
</dbReference>
<comment type="caution">
    <text evidence="2">The sequence shown here is derived from an EMBL/GenBank/DDBJ whole genome shotgun (WGS) entry which is preliminary data.</text>
</comment>
<protein>
    <recommendedName>
        <fullName evidence="1">HD domain-containing protein</fullName>
    </recommendedName>
</protein>
<dbReference type="PROSITE" id="PS51831">
    <property type="entry name" value="HD"/>
    <property type="match status" value="1"/>
</dbReference>
<dbReference type="AlphaFoldDB" id="A0A2T5BYK1"/>
<gene>
    <name evidence="2" type="ORF">C8N47_11936</name>
</gene>
<name>A0A2T5BYK1_9BACT</name>
<dbReference type="Proteomes" id="UP000243525">
    <property type="component" value="Unassembled WGS sequence"/>
</dbReference>